<proteinExistence type="predicted"/>
<comment type="caution">
    <text evidence="1">The sequence shown here is derived from an EMBL/GenBank/DDBJ whole genome shotgun (WGS) entry which is preliminary data.</text>
</comment>
<reference evidence="1" key="1">
    <citation type="submission" date="2022-04" db="EMBL/GenBank/DDBJ databases">
        <title>Genome of the entomopathogenic fungus Entomophthora muscae.</title>
        <authorList>
            <person name="Elya C."/>
            <person name="Lovett B.R."/>
            <person name="Lee E."/>
            <person name="Macias A.M."/>
            <person name="Hajek A.E."/>
            <person name="De Bivort B.L."/>
            <person name="Kasson M.T."/>
            <person name="De Fine Licht H.H."/>
            <person name="Stajich J.E."/>
        </authorList>
    </citation>
    <scope>NUCLEOTIDE SEQUENCE</scope>
    <source>
        <strain evidence="1">Berkeley</strain>
    </source>
</reference>
<dbReference type="Proteomes" id="UP001165960">
    <property type="component" value="Unassembled WGS sequence"/>
</dbReference>
<name>A0ACC2TG43_9FUNG</name>
<evidence type="ECO:0000313" key="2">
    <source>
        <dbReference type="Proteomes" id="UP001165960"/>
    </source>
</evidence>
<protein>
    <submittedName>
        <fullName evidence="1">Uncharacterized protein</fullName>
    </submittedName>
</protein>
<accession>A0ACC2TG43</accession>
<dbReference type="EMBL" id="QTSX02002898">
    <property type="protein sequence ID" value="KAJ9073567.1"/>
    <property type="molecule type" value="Genomic_DNA"/>
</dbReference>
<keyword evidence="2" id="KW-1185">Reference proteome</keyword>
<evidence type="ECO:0000313" key="1">
    <source>
        <dbReference type="EMBL" id="KAJ9073567.1"/>
    </source>
</evidence>
<sequence length="554" mass="60704">MAGKETKQMSVGQFLVLRLFQIGVLDVFGVPGDFNMEFLDLVEDFKGVEWIGCCNELNASYAADGYARVRGMGCLVTTFGVGELSALNGHAGAYSEMVRVVHIVGSPSTDYRNGRALLHHTLGDGDFSRFQRMFNEISASTALLTKRTAAEAIDRALMKCWNEARPVYLSLPTDVSREMIEVDMTPLELKQPQTDVQAQEEAAGKILEALSKAAYPVLIADACVLRYGCVDEVRAFVKTSGMPAVASPMGKGVLDETHPQYQGVYLGSCTRYDSTRALMESADLIISLGAVKSDFNMGGFSYQLGRSTTIEMHSDQVRVFNAIYPQVGMKTLLPKLTSKVSKFNHCPNAPTIPKKLDTDYISHDLLWPKINSFIQPGDIVVCDMGTSCFGILDVDFPPDTLCILQLLWGSIGYSVGSALGAAMAAKHHSQRVLLFVGDGSFQVACQELSTLGRHKANICVFILNNGGYTIERVIHGKDRSYNSIQNWDYAGSARYFGFDATSKRVTSPTELDVELSNIKESGHHFHVLEVVMDREDTPSTLQAQAKLTAKANYA</sequence>
<gene>
    <name evidence="1" type="ORF">DSO57_1014957</name>
</gene>
<organism evidence="1 2">
    <name type="scientific">Entomophthora muscae</name>
    <dbReference type="NCBI Taxonomy" id="34485"/>
    <lineage>
        <taxon>Eukaryota</taxon>
        <taxon>Fungi</taxon>
        <taxon>Fungi incertae sedis</taxon>
        <taxon>Zoopagomycota</taxon>
        <taxon>Entomophthoromycotina</taxon>
        <taxon>Entomophthoromycetes</taxon>
        <taxon>Entomophthorales</taxon>
        <taxon>Entomophthoraceae</taxon>
        <taxon>Entomophthora</taxon>
    </lineage>
</organism>